<name>A0A3D3YMC0_9BACT</name>
<dbReference type="RefSeq" id="WP_019131548.1">
    <property type="nucleotide sequence ID" value="NZ_AP019735.1"/>
</dbReference>
<evidence type="ECO:0000256" key="2">
    <source>
        <dbReference type="ARBA" id="ARBA00023110"/>
    </source>
</evidence>
<keyword evidence="3 4" id="KW-0413">Isomerase</keyword>
<dbReference type="AlphaFoldDB" id="A0A3D3YMC0"/>
<dbReference type="EC" id="5.2.1.8" evidence="4"/>
<dbReference type="GeneID" id="78341481"/>
<sequence>MKRFTILPILMLTLWSGCSKSGGGVKLHTDTDSVAYVIGLNVGANLLKMDSTLNAAAVCKGIADYFAGRQSMTMEEAQTFYLRYVNYAVPEKIREQERRFLDDVTSGQGFKSSESGLRYDVTRDGDLKRTIASDTARIAVRIKALRRDGGEIYSSYERGDTLRTRLDSLPAGLREGLKLLGSGGAVKLWVPAALAYGAEGDRTLGVGANETLYYEAELLDVQADAPAGGKSGGR</sequence>
<protein>
    <recommendedName>
        <fullName evidence="4">Peptidyl-prolyl cis-trans isomerase</fullName>
        <ecNumber evidence="4">5.2.1.8</ecNumber>
    </recommendedName>
</protein>
<dbReference type="GO" id="GO:0003755">
    <property type="term" value="F:peptidyl-prolyl cis-trans isomerase activity"/>
    <property type="evidence" value="ECO:0007669"/>
    <property type="project" value="UniProtKB-UniRule"/>
</dbReference>
<dbReference type="OrthoDB" id="1001078at2"/>
<keyword evidence="6" id="KW-1185">Reference proteome</keyword>
<accession>A0A3D3YMC0</accession>
<dbReference type="Gene3D" id="3.10.50.40">
    <property type="match status" value="1"/>
</dbReference>
<dbReference type="KEGG" id="acou:A5CBH24_07650"/>
<evidence type="ECO:0000313" key="6">
    <source>
        <dbReference type="Proteomes" id="UP000318946"/>
    </source>
</evidence>
<dbReference type="SUPFAM" id="SSF54534">
    <property type="entry name" value="FKBP-like"/>
    <property type="match status" value="1"/>
</dbReference>
<evidence type="ECO:0000256" key="4">
    <source>
        <dbReference type="RuleBase" id="RU003915"/>
    </source>
</evidence>
<dbReference type="InterPro" id="IPR000774">
    <property type="entry name" value="PPIase_FKBP_N"/>
</dbReference>
<dbReference type="PROSITE" id="PS50059">
    <property type="entry name" value="FKBP_PPIASE"/>
    <property type="match status" value="1"/>
</dbReference>
<gene>
    <name evidence="5" type="ORF">A5CBH24_07650</name>
</gene>
<dbReference type="Pfam" id="PF00254">
    <property type="entry name" value="FKBP_C"/>
    <property type="match status" value="1"/>
</dbReference>
<dbReference type="InterPro" id="IPR036944">
    <property type="entry name" value="PPIase_FKBP_N_sf"/>
</dbReference>
<reference evidence="6" key="1">
    <citation type="submission" date="2019-06" db="EMBL/GenBank/DDBJ databases">
        <title>Alistipes onderdonkii subsp. vulgaris subsp. nov., Alistipes dispar sp. nov. and Alistipes communis sp. nov., isolated from human faeces, and creation of Alistipes onderdonkii subsp. onderdonkii subsp. nov.</title>
        <authorList>
            <person name="Sakamoto M."/>
            <person name="Ikeyama N."/>
            <person name="Ogata Y."/>
            <person name="Suda W."/>
            <person name="Iino T."/>
            <person name="Hattori M."/>
            <person name="Ohkuma M."/>
        </authorList>
    </citation>
    <scope>NUCLEOTIDE SEQUENCE [LARGE SCALE GENOMIC DNA]</scope>
    <source>
        <strain evidence="6">5CBH24</strain>
    </source>
</reference>
<dbReference type="STRING" id="1118061.GCA_000311925_02576"/>
<accession>A0A4Y1XQ59</accession>
<dbReference type="GO" id="GO:0006457">
    <property type="term" value="P:protein folding"/>
    <property type="evidence" value="ECO:0007669"/>
    <property type="project" value="InterPro"/>
</dbReference>
<dbReference type="InterPro" id="IPR046357">
    <property type="entry name" value="PPIase_dom_sf"/>
</dbReference>
<evidence type="ECO:0000256" key="1">
    <source>
        <dbReference type="ARBA" id="ARBA00000971"/>
    </source>
</evidence>
<dbReference type="Gene3D" id="1.10.287.460">
    <property type="entry name" value="Peptidyl-prolyl cis-trans isomerase, FKBP-type, N-terminal domain"/>
    <property type="match status" value="1"/>
</dbReference>
<dbReference type="EMBL" id="AP019735">
    <property type="protein sequence ID" value="BBL03452.1"/>
    <property type="molecule type" value="Genomic_DNA"/>
</dbReference>
<evidence type="ECO:0000313" key="5">
    <source>
        <dbReference type="EMBL" id="BBL03452.1"/>
    </source>
</evidence>
<dbReference type="PROSITE" id="PS51257">
    <property type="entry name" value="PROKAR_LIPOPROTEIN"/>
    <property type="match status" value="1"/>
</dbReference>
<comment type="catalytic activity">
    <reaction evidence="1 3 4">
        <text>[protein]-peptidylproline (omega=180) = [protein]-peptidylproline (omega=0)</text>
        <dbReference type="Rhea" id="RHEA:16237"/>
        <dbReference type="Rhea" id="RHEA-COMP:10747"/>
        <dbReference type="Rhea" id="RHEA-COMP:10748"/>
        <dbReference type="ChEBI" id="CHEBI:83833"/>
        <dbReference type="ChEBI" id="CHEBI:83834"/>
        <dbReference type="EC" id="5.2.1.8"/>
    </reaction>
</comment>
<dbReference type="Proteomes" id="UP000318946">
    <property type="component" value="Chromosome"/>
</dbReference>
<dbReference type="Pfam" id="PF01346">
    <property type="entry name" value="FKBP_N"/>
    <property type="match status" value="1"/>
</dbReference>
<proteinExistence type="inferred from homology"/>
<comment type="similarity">
    <text evidence="4">Belongs to the FKBP-type PPIase family.</text>
</comment>
<accession>A0A4Y1WRC1</accession>
<keyword evidence="2 3" id="KW-0697">Rotamase</keyword>
<dbReference type="InterPro" id="IPR001179">
    <property type="entry name" value="PPIase_FKBP_dom"/>
</dbReference>
<evidence type="ECO:0000256" key="3">
    <source>
        <dbReference type="PROSITE-ProRule" id="PRU00277"/>
    </source>
</evidence>
<organism evidence="5 6">
    <name type="scientific">Alistipes communis</name>
    <dbReference type="NCBI Taxonomy" id="2585118"/>
    <lineage>
        <taxon>Bacteria</taxon>
        <taxon>Pseudomonadati</taxon>
        <taxon>Bacteroidota</taxon>
        <taxon>Bacteroidia</taxon>
        <taxon>Bacteroidales</taxon>
        <taxon>Rikenellaceae</taxon>
        <taxon>Alistipes</taxon>
    </lineage>
</organism>